<evidence type="ECO:0000256" key="3">
    <source>
        <dbReference type="SAM" id="Phobius"/>
    </source>
</evidence>
<reference evidence="5 6" key="1">
    <citation type="journal article" date="2018" name="Int. J. Syst. Evol. Microbiol.">
        <title>Micromonospora globbae sp. nov., an endophytic actinomycete isolated from roots of Globba winitii C. H. Wright.</title>
        <authorList>
            <person name="Kuncharoen N."/>
            <person name="Pittayakhajonwut P."/>
            <person name="Tanasupawat S."/>
        </authorList>
    </citation>
    <scope>NUCLEOTIDE SEQUENCE [LARGE SCALE GENOMIC DNA]</scope>
    <source>
        <strain evidence="5 6">WPS1-2</strain>
    </source>
</reference>
<dbReference type="InterPro" id="IPR029051">
    <property type="entry name" value="DUF4352"/>
</dbReference>
<evidence type="ECO:0000259" key="4">
    <source>
        <dbReference type="Pfam" id="PF11611"/>
    </source>
</evidence>
<dbReference type="Gene3D" id="2.60.40.1240">
    <property type="match status" value="1"/>
</dbReference>
<name>A0A420F7Z7_9ACTN</name>
<accession>A0A420F7Z7</accession>
<protein>
    <submittedName>
        <fullName evidence="5">DUF4352 domain-containing protein</fullName>
    </submittedName>
</protein>
<evidence type="ECO:0000256" key="2">
    <source>
        <dbReference type="SAM" id="MobiDB-lite"/>
    </source>
</evidence>
<sequence>MTTPYDPAQNQPGQQSVPPTAQFPQVPGGQYPPPAPGQYPPPASGQYPPPPPGQYPPPPNAKKRPAWVLPTLIGVGVFVLLCCGGPLVLGLVSEDKKNDGVSASKEIPAADPSTSAPSAAAPSAAAAAPTTSSAAPTPAKTTAAPAPAKPKTFGVGDKVRGGDFEFTVNGVKCGITQVGSSYFNHKAQGTFCRVSVTVKNVTKSAHLFHADGTITAQDASGREYDVDGEAAIYGNDDAKGFLDEINPGNSVKANVYFDVPKGTKLKTITFDAGLFTFAEDAVVTL</sequence>
<feature type="region of interest" description="Disordered" evidence="2">
    <location>
        <begin position="1"/>
        <end position="59"/>
    </location>
</feature>
<proteinExistence type="predicted"/>
<organism evidence="5 6">
    <name type="scientific">Micromonospora globbae</name>
    <dbReference type="NCBI Taxonomy" id="1894969"/>
    <lineage>
        <taxon>Bacteria</taxon>
        <taxon>Bacillati</taxon>
        <taxon>Actinomycetota</taxon>
        <taxon>Actinomycetes</taxon>
        <taxon>Micromonosporales</taxon>
        <taxon>Micromonosporaceae</taxon>
        <taxon>Micromonospora</taxon>
    </lineage>
</organism>
<keyword evidence="3" id="KW-1133">Transmembrane helix</keyword>
<feature type="domain" description="DUF4352" evidence="4">
    <location>
        <begin position="153"/>
        <end position="275"/>
    </location>
</feature>
<keyword evidence="1" id="KW-0732">Signal</keyword>
<feature type="compositionally biased region" description="Pro residues" evidence="2">
    <location>
        <begin position="30"/>
        <end position="59"/>
    </location>
</feature>
<feature type="transmembrane region" description="Helical" evidence="3">
    <location>
        <begin position="67"/>
        <end position="92"/>
    </location>
</feature>
<dbReference type="EMBL" id="RAQQ01000001">
    <property type="protein sequence ID" value="RKF29021.1"/>
    <property type="molecule type" value="Genomic_DNA"/>
</dbReference>
<dbReference type="InterPro" id="IPR029050">
    <property type="entry name" value="Immunoprotect_excell_Ig-like"/>
</dbReference>
<dbReference type="AlphaFoldDB" id="A0A420F7Z7"/>
<gene>
    <name evidence="5" type="ORF">D7I43_00045</name>
</gene>
<feature type="region of interest" description="Disordered" evidence="2">
    <location>
        <begin position="102"/>
        <end position="154"/>
    </location>
</feature>
<evidence type="ECO:0000313" key="5">
    <source>
        <dbReference type="EMBL" id="RKF29021.1"/>
    </source>
</evidence>
<dbReference type="RefSeq" id="WP_120326260.1">
    <property type="nucleotide sequence ID" value="NZ_CP109307.1"/>
</dbReference>
<evidence type="ECO:0000256" key="1">
    <source>
        <dbReference type="ARBA" id="ARBA00022729"/>
    </source>
</evidence>
<dbReference type="Proteomes" id="UP000285744">
    <property type="component" value="Unassembled WGS sequence"/>
</dbReference>
<feature type="compositionally biased region" description="Polar residues" evidence="2">
    <location>
        <begin position="1"/>
        <end position="23"/>
    </location>
</feature>
<keyword evidence="3" id="KW-0472">Membrane</keyword>
<dbReference type="OrthoDB" id="3430849at2"/>
<dbReference type="Pfam" id="PF11611">
    <property type="entry name" value="DUF4352"/>
    <property type="match status" value="1"/>
</dbReference>
<comment type="caution">
    <text evidence="5">The sequence shown here is derived from an EMBL/GenBank/DDBJ whole genome shotgun (WGS) entry which is preliminary data.</text>
</comment>
<feature type="compositionally biased region" description="Low complexity" evidence="2">
    <location>
        <begin position="109"/>
        <end position="152"/>
    </location>
</feature>
<evidence type="ECO:0000313" key="6">
    <source>
        <dbReference type="Proteomes" id="UP000285744"/>
    </source>
</evidence>
<keyword evidence="3" id="KW-0812">Transmembrane</keyword>